<name>A0ABN7JFN5_9HYPH</name>
<protein>
    <submittedName>
        <fullName evidence="3">Metallophosphoesterase</fullName>
    </submittedName>
</protein>
<dbReference type="InterPro" id="IPR024654">
    <property type="entry name" value="Calcineurin-like_PHP_lpxH"/>
</dbReference>
<dbReference type="RefSeq" id="WP_142521463.1">
    <property type="nucleotide sequence ID" value="NZ_CABFWF030000006.1"/>
</dbReference>
<dbReference type="PIRSF" id="PIRSF000883">
    <property type="entry name" value="Pesterase_MJ0912"/>
    <property type="match status" value="1"/>
</dbReference>
<organism evidence="3 4">
    <name type="scientific">Pseudorhizobium endolithicum</name>
    <dbReference type="NCBI Taxonomy" id="1191678"/>
    <lineage>
        <taxon>Bacteria</taxon>
        <taxon>Pseudomonadati</taxon>
        <taxon>Pseudomonadota</taxon>
        <taxon>Alphaproteobacteria</taxon>
        <taxon>Hyphomicrobiales</taxon>
        <taxon>Rhizobiaceae</taxon>
        <taxon>Rhizobium/Agrobacterium group</taxon>
        <taxon>Pseudorhizobium</taxon>
    </lineage>
</organism>
<dbReference type="Pfam" id="PF12850">
    <property type="entry name" value="Metallophos_2"/>
    <property type="match status" value="1"/>
</dbReference>
<dbReference type="InterPro" id="IPR011152">
    <property type="entry name" value="Pesterase_MJ0912"/>
</dbReference>
<gene>
    <name evidence="3" type="ORF">REJC140_02635</name>
</gene>
<accession>A0ABN7JFN5</accession>
<proteinExistence type="inferred from homology"/>
<dbReference type="SUPFAM" id="SSF56300">
    <property type="entry name" value="Metallo-dependent phosphatases"/>
    <property type="match status" value="1"/>
</dbReference>
<keyword evidence="4" id="KW-1185">Reference proteome</keyword>
<dbReference type="InterPro" id="IPR029052">
    <property type="entry name" value="Metallo-depent_PP-like"/>
</dbReference>
<dbReference type="CDD" id="cd00838">
    <property type="entry name" value="MPP_superfamily"/>
    <property type="match status" value="1"/>
</dbReference>
<dbReference type="PANTHER" id="PTHR42850:SF2">
    <property type="entry name" value="BLL5683 PROTEIN"/>
    <property type="match status" value="1"/>
</dbReference>
<evidence type="ECO:0000313" key="3">
    <source>
        <dbReference type="EMBL" id="CAD7028500.1"/>
    </source>
</evidence>
<feature type="domain" description="Calcineurin-like phosphoesterase" evidence="2">
    <location>
        <begin position="1"/>
        <end position="210"/>
    </location>
</feature>
<dbReference type="Gene3D" id="3.60.21.10">
    <property type="match status" value="1"/>
</dbReference>
<dbReference type="PANTHER" id="PTHR42850">
    <property type="entry name" value="METALLOPHOSPHOESTERASE"/>
    <property type="match status" value="1"/>
</dbReference>
<sequence length="246" mass="26499">MRIAFLSDIHANREAFEAVLADCEGRRVDRFVILGDIVGYGPDPGWCVERSMALARAGAMVVRGNHEQALGTPASSMNSAARAAIDWTAQVLDQRQKAFLAELPLAEREDDRLYVHSEASAPARFRYVRDADAAARHFAGCETRLGFCGHVHRPALYALGSGGKVTPFTPIAGVAVPLLAQRRWLAVIGSVGQPRDRNAAASYAVFDTETCELTFLKVPYDLDATAAKIRAAGLPESLAARLHGGV</sequence>
<comment type="similarity">
    <text evidence="1">Belongs to the metallophosphoesterase superfamily. YfcE family.</text>
</comment>
<dbReference type="EMBL" id="CABFWF030000006">
    <property type="protein sequence ID" value="CAD7028500.1"/>
    <property type="molecule type" value="Genomic_DNA"/>
</dbReference>
<evidence type="ECO:0000259" key="2">
    <source>
        <dbReference type="Pfam" id="PF12850"/>
    </source>
</evidence>
<evidence type="ECO:0000313" key="4">
    <source>
        <dbReference type="Proteomes" id="UP000606921"/>
    </source>
</evidence>
<reference evidence="3 4" key="1">
    <citation type="submission" date="2020-11" db="EMBL/GenBank/DDBJ databases">
        <authorList>
            <person name="Lassalle F."/>
        </authorList>
    </citation>
    <scope>NUCLEOTIDE SEQUENCE [LARGE SCALE GENOMIC DNA]</scope>
    <source>
        <strain evidence="3 4">JC140</strain>
    </source>
</reference>
<dbReference type="InterPro" id="IPR050126">
    <property type="entry name" value="Ap4A_hydrolase"/>
</dbReference>
<comment type="caution">
    <text evidence="3">The sequence shown here is derived from an EMBL/GenBank/DDBJ whole genome shotgun (WGS) entry which is preliminary data.</text>
</comment>
<evidence type="ECO:0000256" key="1">
    <source>
        <dbReference type="ARBA" id="ARBA00008950"/>
    </source>
</evidence>
<dbReference type="Proteomes" id="UP000606921">
    <property type="component" value="Unassembled WGS sequence"/>
</dbReference>